<dbReference type="SUPFAM" id="SSF55781">
    <property type="entry name" value="GAF domain-like"/>
    <property type="match status" value="1"/>
</dbReference>
<comment type="caution">
    <text evidence="10">The sequence shown here is derived from an EMBL/GenBank/DDBJ whole genome shotgun (WGS) entry which is preliminary data.</text>
</comment>
<name>A0ABD5Y1S7_9EURY</name>
<feature type="region of interest" description="Disordered" evidence="7">
    <location>
        <begin position="410"/>
        <end position="443"/>
    </location>
</feature>
<accession>A0ABD5Y1S7</accession>
<dbReference type="InterPro" id="IPR003661">
    <property type="entry name" value="HisK_dim/P_dom"/>
</dbReference>
<dbReference type="RefSeq" id="WP_274322419.1">
    <property type="nucleotide sequence ID" value="NZ_CP118158.1"/>
</dbReference>
<reference evidence="10 11" key="1">
    <citation type="journal article" date="2019" name="Int. J. Syst. Evol. Microbiol.">
        <title>The Global Catalogue of Microorganisms (GCM) 10K type strain sequencing project: providing services to taxonomists for standard genome sequencing and annotation.</title>
        <authorList>
            <consortium name="The Broad Institute Genomics Platform"/>
            <consortium name="The Broad Institute Genome Sequencing Center for Infectious Disease"/>
            <person name="Wu L."/>
            <person name="Ma J."/>
        </authorList>
    </citation>
    <scope>NUCLEOTIDE SEQUENCE [LARGE SCALE GENOMIC DNA]</scope>
    <source>
        <strain evidence="10 11">XZYJT29</strain>
    </source>
</reference>
<evidence type="ECO:0000256" key="5">
    <source>
        <dbReference type="ARBA" id="ARBA00022777"/>
    </source>
</evidence>
<dbReference type="PANTHER" id="PTHR43711:SF1">
    <property type="entry name" value="HISTIDINE KINASE 1"/>
    <property type="match status" value="1"/>
</dbReference>
<dbReference type="InterPro" id="IPR036890">
    <property type="entry name" value="HATPase_C_sf"/>
</dbReference>
<organism evidence="10 11">
    <name type="scientific">Halosimplex aquaticum</name>
    <dbReference type="NCBI Taxonomy" id="3026162"/>
    <lineage>
        <taxon>Archaea</taxon>
        <taxon>Methanobacteriati</taxon>
        <taxon>Methanobacteriota</taxon>
        <taxon>Stenosarchaea group</taxon>
        <taxon>Halobacteria</taxon>
        <taxon>Halobacteriales</taxon>
        <taxon>Haloarculaceae</taxon>
        <taxon>Halosimplex</taxon>
    </lineage>
</organism>
<dbReference type="Proteomes" id="UP001596432">
    <property type="component" value="Unassembled WGS sequence"/>
</dbReference>
<evidence type="ECO:0000256" key="3">
    <source>
        <dbReference type="ARBA" id="ARBA00022553"/>
    </source>
</evidence>
<proteinExistence type="predicted"/>
<gene>
    <name evidence="10" type="ORF">ACFQMA_16030</name>
</gene>
<dbReference type="Pfam" id="PF13185">
    <property type="entry name" value="GAF_2"/>
    <property type="match status" value="1"/>
</dbReference>
<dbReference type="InterPro" id="IPR003594">
    <property type="entry name" value="HATPase_dom"/>
</dbReference>
<feature type="domain" description="Histidine kinase" evidence="9">
    <location>
        <begin position="330"/>
        <end position="540"/>
    </location>
</feature>
<dbReference type="AlphaFoldDB" id="A0ABD5Y1S7"/>
<evidence type="ECO:0000256" key="8">
    <source>
        <dbReference type="SAM" id="Phobius"/>
    </source>
</evidence>
<dbReference type="CDD" id="cd00082">
    <property type="entry name" value="HisKA"/>
    <property type="match status" value="1"/>
</dbReference>
<dbReference type="Pfam" id="PF00512">
    <property type="entry name" value="HisKA"/>
    <property type="match status" value="1"/>
</dbReference>
<dbReference type="SUPFAM" id="SSF55874">
    <property type="entry name" value="ATPase domain of HSP90 chaperone/DNA topoisomerase II/histidine kinase"/>
    <property type="match status" value="1"/>
</dbReference>
<dbReference type="Gene3D" id="3.30.565.10">
    <property type="entry name" value="Histidine kinase-like ATPase, C-terminal domain"/>
    <property type="match status" value="1"/>
</dbReference>
<dbReference type="PRINTS" id="PR00344">
    <property type="entry name" value="BCTRLSENSOR"/>
</dbReference>
<keyword evidence="8" id="KW-0472">Membrane</keyword>
<evidence type="ECO:0000256" key="4">
    <source>
        <dbReference type="ARBA" id="ARBA00022679"/>
    </source>
</evidence>
<dbReference type="EMBL" id="JBHTAS010000001">
    <property type="protein sequence ID" value="MFC7141333.1"/>
    <property type="molecule type" value="Genomic_DNA"/>
</dbReference>
<comment type="catalytic activity">
    <reaction evidence="1">
        <text>ATP + protein L-histidine = ADP + protein N-phospho-L-histidine.</text>
        <dbReference type="EC" id="2.7.13.3"/>
    </reaction>
</comment>
<dbReference type="GeneID" id="78821646"/>
<dbReference type="Pfam" id="PF16926">
    <property type="entry name" value="HisKA_4TM"/>
    <property type="match status" value="1"/>
</dbReference>
<dbReference type="EC" id="2.7.13.3" evidence="2"/>
<dbReference type="PROSITE" id="PS50109">
    <property type="entry name" value="HIS_KIN"/>
    <property type="match status" value="1"/>
</dbReference>
<evidence type="ECO:0000259" key="9">
    <source>
        <dbReference type="PROSITE" id="PS50109"/>
    </source>
</evidence>
<evidence type="ECO:0000256" key="2">
    <source>
        <dbReference type="ARBA" id="ARBA00012438"/>
    </source>
</evidence>
<dbReference type="GO" id="GO:0004673">
    <property type="term" value="F:protein histidine kinase activity"/>
    <property type="evidence" value="ECO:0007669"/>
    <property type="project" value="UniProtKB-EC"/>
</dbReference>
<keyword evidence="4" id="KW-0808">Transferase</keyword>
<dbReference type="SUPFAM" id="SSF47384">
    <property type="entry name" value="Homodimeric domain of signal transducing histidine kinase"/>
    <property type="match status" value="1"/>
</dbReference>
<dbReference type="PANTHER" id="PTHR43711">
    <property type="entry name" value="TWO-COMPONENT HISTIDINE KINASE"/>
    <property type="match status" value="1"/>
</dbReference>
<keyword evidence="6" id="KW-0902">Two-component regulatory system</keyword>
<feature type="transmembrane region" description="Helical" evidence="8">
    <location>
        <begin position="7"/>
        <end position="26"/>
    </location>
</feature>
<dbReference type="GO" id="GO:0000160">
    <property type="term" value="P:phosphorelay signal transduction system"/>
    <property type="evidence" value="ECO:0007669"/>
    <property type="project" value="UniProtKB-KW"/>
</dbReference>
<dbReference type="Gene3D" id="1.10.287.130">
    <property type="match status" value="1"/>
</dbReference>
<evidence type="ECO:0000256" key="7">
    <source>
        <dbReference type="SAM" id="MobiDB-lite"/>
    </source>
</evidence>
<keyword evidence="8" id="KW-0812">Transmembrane</keyword>
<sequence length="552" mass="59629">MSRASNEVSGGALAVAAAALTVYHLSELYALREATGQFYVQLLPPALSLAVMAVGVELARGRLAADRFAGRLLAWTAAGSIALVALGTWVFAGVVVRGFPLTDPLAALLGLATFGALAGVLVGVYDVRRLEQERFLERLNRINDTLRIATQELVDETDRDRLEQTVCERLIESDPYDAVWIGRYDPDDAEVRPVAWAGFDDEYVQSIVVTVDDSPTGSGPGGRAIKTGEIQSVPDVFADPTMEPWWDLLESHGITSLAVVPIRHGDSVYGFFSIYTEREDVFDDREREVLSELGETIGHAIASIEAHDRVAERERELARQNERLEEFAGVVSHDLRNPLNVAAGRVEFVRRESDSDHLAVAADALDRMEELISDLLALARQGEAVYERERVQLGALAEQAWSTIDAPAATLRTEDASGSDASGDSSESDRREGADGDLGPIECDPSRVRELLENLFRNSVEHGGADVTVTVGRTANGFFVADDGPGVPEGEREEIFDVGFSTNDGGTGFGLNIVERIAQAHGWDVSVGESADGGARFEFTGVESDPSVADRA</sequence>
<dbReference type="SMART" id="SM00387">
    <property type="entry name" value="HATPase_c"/>
    <property type="match status" value="1"/>
</dbReference>
<dbReference type="InterPro" id="IPR031623">
    <property type="entry name" value="HisKA_4TM"/>
</dbReference>
<keyword evidence="8" id="KW-1133">Transmembrane helix</keyword>
<feature type="transmembrane region" description="Helical" evidence="8">
    <location>
        <begin position="38"/>
        <end position="60"/>
    </location>
</feature>
<dbReference type="InterPro" id="IPR036097">
    <property type="entry name" value="HisK_dim/P_sf"/>
</dbReference>
<feature type="compositionally biased region" description="Low complexity" evidence="7">
    <location>
        <begin position="416"/>
        <end position="425"/>
    </location>
</feature>
<evidence type="ECO:0000313" key="11">
    <source>
        <dbReference type="Proteomes" id="UP001596432"/>
    </source>
</evidence>
<evidence type="ECO:0000313" key="10">
    <source>
        <dbReference type="EMBL" id="MFC7141333.1"/>
    </source>
</evidence>
<evidence type="ECO:0000256" key="1">
    <source>
        <dbReference type="ARBA" id="ARBA00000085"/>
    </source>
</evidence>
<dbReference type="InterPro" id="IPR029016">
    <property type="entry name" value="GAF-like_dom_sf"/>
</dbReference>
<feature type="transmembrane region" description="Helical" evidence="8">
    <location>
        <begin position="72"/>
        <end position="99"/>
    </location>
</feature>
<evidence type="ECO:0000256" key="6">
    <source>
        <dbReference type="ARBA" id="ARBA00023012"/>
    </source>
</evidence>
<keyword evidence="3" id="KW-0597">Phosphoprotein</keyword>
<dbReference type="InterPro" id="IPR004358">
    <property type="entry name" value="Sig_transdc_His_kin-like_C"/>
</dbReference>
<dbReference type="Gene3D" id="3.30.450.40">
    <property type="match status" value="1"/>
</dbReference>
<keyword evidence="11" id="KW-1185">Reference proteome</keyword>
<dbReference type="SMART" id="SM00065">
    <property type="entry name" value="GAF"/>
    <property type="match status" value="1"/>
</dbReference>
<keyword evidence="5" id="KW-0418">Kinase</keyword>
<dbReference type="SMART" id="SM00388">
    <property type="entry name" value="HisKA"/>
    <property type="match status" value="1"/>
</dbReference>
<feature type="transmembrane region" description="Helical" evidence="8">
    <location>
        <begin position="105"/>
        <end position="125"/>
    </location>
</feature>
<dbReference type="InterPro" id="IPR003018">
    <property type="entry name" value="GAF"/>
</dbReference>
<dbReference type="InterPro" id="IPR005467">
    <property type="entry name" value="His_kinase_dom"/>
</dbReference>
<protein>
    <recommendedName>
        <fullName evidence="2">histidine kinase</fullName>
        <ecNumber evidence="2">2.7.13.3</ecNumber>
    </recommendedName>
</protein>
<dbReference type="Pfam" id="PF02518">
    <property type="entry name" value="HATPase_c"/>
    <property type="match status" value="1"/>
</dbReference>
<dbReference type="InterPro" id="IPR050736">
    <property type="entry name" value="Sensor_HK_Regulatory"/>
</dbReference>